<dbReference type="InterPro" id="IPR015943">
    <property type="entry name" value="WD40/YVTN_repeat-like_dom_sf"/>
</dbReference>
<evidence type="ECO:0000313" key="1">
    <source>
        <dbReference type="EMBL" id="KAL3312705.1"/>
    </source>
</evidence>
<dbReference type="InterPro" id="IPR036322">
    <property type="entry name" value="WD40_repeat_dom_sf"/>
</dbReference>
<accession>A0ABD2PZ55</accession>
<name>A0ABD2PZ55_9PLAT</name>
<proteinExistence type="predicted"/>
<reference evidence="1 2" key="1">
    <citation type="submission" date="2024-11" db="EMBL/GenBank/DDBJ databases">
        <title>Adaptive evolution of stress response genes in parasites aligns with host niche diversity.</title>
        <authorList>
            <person name="Hahn C."/>
            <person name="Resl P."/>
        </authorList>
    </citation>
    <scope>NUCLEOTIDE SEQUENCE [LARGE SCALE GENOMIC DNA]</scope>
    <source>
        <strain evidence="1">EGGRZ-B1_66</strain>
        <tissue evidence="1">Body</tissue>
    </source>
</reference>
<dbReference type="SUPFAM" id="SSF50978">
    <property type="entry name" value="WD40 repeat-like"/>
    <property type="match status" value="1"/>
</dbReference>
<protein>
    <submittedName>
        <fullName evidence="1">Uncharacterized protein</fullName>
    </submittedName>
</protein>
<dbReference type="Proteomes" id="UP001626550">
    <property type="component" value="Unassembled WGS sequence"/>
</dbReference>
<keyword evidence="2" id="KW-1185">Reference proteome</keyword>
<gene>
    <name evidence="1" type="ORF">Ciccas_008701</name>
</gene>
<dbReference type="EMBL" id="JBJKFK010001588">
    <property type="protein sequence ID" value="KAL3312705.1"/>
    <property type="molecule type" value="Genomic_DNA"/>
</dbReference>
<evidence type="ECO:0000313" key="2">
    <source>
        <dbReference type="Proteomes" id="UP001626550"/>
    </source>
</evidence>
<sequence>MWDLGELRYLEVSPKDTEAQLIKMTAHWPCPQTRDAMTHIAFDSMDEGTRQGLLYRSPVSWFRVQRVCCLKPASLPTKREILSSEFPTDSLVWFVAGEDGYVNASQVTLTNGKKVERKLHEADWFMTLKCHASCITDADIDPSGQFLVTVSLDRIAKVHGLYTKTTVMITEKVPDLLRCVSFRPLIHDQTKEQYWHFATGGDEGIMRCYELNNES</sequence>
<comment type="caution">
    <text evidence="1">The sequence shown here is derived from an EMBL/GenBank/DDBJ whole genome shotgun (WGS) entry which is preliminary data.</text>
</comment>
<dbReference type="AlphaFoldDB" id="A0ABD2PZ55"/>
<dbReference type="Gene3D" id="2.130.10.10">
    <property type="entry name" value="YVTN repeat-like/Quinoprotein amine dehydrogenase"/>
    <property type="match status" value="1"/>
</dbReference>
<organism evidence="1 2">
    <name type="scientific">Cichlidogyrus casuarinus</name>
    <dbReference type="NCBI Taxonomy" id="1844966"/>
    <lineage>
        <taxon>Eukaryota</taxon>
        <taxon>Metazoa</taxon>
        <taxon>Spiralia</taxon>
        <taxon>Lophotrochozoa</taxon>
        <taxon>Platyhelminthes</taxon>
        <taxon>Monogenea</taxon>
        <taxon>Monopisthocotylea</taxon>
        <taxon>Dactylogyridea</taxon>
        <taxon>Ancyrocephalidae</taxon>
        <taxon>Cichlidogyrus</taxon>
    </lineage>
</organism>